<dbReference type="InterPro" id="IPR036849">
    <property type="entry name" value="Enolase-like_C_sf"/>
</dbReference>
<dbReference type="Pfam" id="PF13378">
    <property type="entry name" value="MR_MLE_C"/>
    <property type="match status" value="1"/>
</dbReference>
<dbReference type="Gene3D" id="3.20.20.120">
    <property type="entry name" value="Enolase-like C-terminal domain"/>
    <property type="match status" value="1"/>
</dbReference>
<dbReference type="GO" id="GO:0046872">
    <property type="term" value="F:metal ion binding"/>
    <property type="evidence" value="ECO:0007669"/>
    <property type="project" value="UniProtKB-KW"/>
</dbReference>
<dbReference type="SFLD" id="SFLDS00001">
    <property type="entry name" value="Enolase"/>
    <property type="match status" value="1"/>
</dbReference>
<dbReference type="InterPro" id="IPR029017">
    <property type="entry name" value="Enolase-like_N"/>
</dbReference>
<accession>A0A2P8I608</accession>
<keyword evidence="1" id="KW-0479">Metal-binding</keyword>
<reference evidence="3 4" key="1">
    <citation type="submission" date="2018-03" db="EMBL/GenBank/DDBJ databases">
        <title>Genomic Encyclopedia of Type Strains, Phase III (KMG-III): the genomes of soil and plant-associated and newly described type strains.</title>
        <authorList>
            <person name="Whitman W."/>
        </authorList>
    </citation>
    <scope>NUCLEOTIDE SEQUENCE [LARGE SCALE GENOMIC DNA]</scope>
    <source>
        <strain evidence="3 4">CGMCC 4.7097</strain>
    </source>
</reference>
<dbReference type="PANTHER" id="PTHR48073">
    <property type="entry name" value="O-SUCCINYLBENZOATE SYNTHASE-RELATED"/>
    <property type="match status" value="1"/>
</dbReference>
<dbReference type="Gene3D" id="3.30.390.10">
    <property type="entry name" value="Enolase-like, N-terminal domain"/>
    <property type="match status" value="1"/>
</dbReference>
<dbReference type="InterPro" id="IPR029065">
    <property type="entry name" value="Enolase_C-like"/>
</dbReference>
<dbReference type="SUPFAM" id="SSF54826">
    <property type="entry name" value="Enolase N-terminal domain-like"/>
    <property type="match status" value="1"/>
</dbReference>
<dbReference type="SUPFAM" id="SSF51604">
    <property type="entry name" value="Enolase C-terminal domain-like"/>
    <property type="match status" value="1"/>
</dbReference>
<evidence type="ECO:0000313" key="4">
    <source>
        <dbReference type="Proteomes" id="UP000241118"/>
    </source>
</evidence>
<dbReference type="AlphaFoldDB" id="A0A2P8I608"/>
<proteinExistence type="predicted"/>
<evidence type="ECO:0000313" key="3">
    <source>
        <dbReference type="EMBL" id="PSL53898.1"/>
    </source>
</evidence>
<protein>
    <submittedName>
        <fullName evidence="3">O-succinylbenzoate synthase</fullName>
    </submittedName>
</protein>
<evidence type="ECO:0000256" key="1">
    <source>
        <dbReference type="ARBA" id="ARBA00022723"/>
    </source>
</evidence>
<keyword evidence="4" id="KW-1185">Reference proteome</keyword>
<sequence length="366" mass="39791">MKDVFRSAIGVRDVKEALIIGVVGEDGTIGYGECSARTDPYYSYEYVDSIRLTLQRFFSDEMIGSTAGEALRGLARSRVRGWPFARAALEEAVCDWNARALGENGDEASGLHLAVGATLSVPTDVSTLAESMESRFEAGYERVRIKAHVDVDWPGILAVLRVFSENRRCIAMDFNGSLDPTSDRCDEVLDQIAEALDPAFVFIEQPYAPESLLATARLRRRGYPIPISLDESIDTIDTLEVALELGAIDVCNIKVGRVGGPARAAAMARWCVDHGLRAHVGGMFETGIGRWSTARQAGALLPGSCHDFTVPGDYLEHDVVHDSLLLDKAARAVRLDDRPVRVDAEALAGATMREWSSAGSSEADRV</sequence>
<evidence type="ECO:0000259" key="2">
    <source>
        <dbReference type="Pfam" id="PF13378"/>
    </source>
</evidence>
<gene>
    <name evidence="3" type="ORF">B0I31_108345</name>
</gene>
<dbReference type="GO" id="GO:0003824">
    <property type="term" value="F:catalytic activity"/>
    <property type="evidence" value="ECO:0007669"/>
    <property type="project" value="UniProtKB-ARBA"/>
</dbReference>
<dbReference type="Proteomes" id="UP000241118">
    <property type="component" value="Unassembled WGS sequence"/>
</dbReference>
<comment type="caution">
    <text evidence="3">The sequence shown here is derived from an EMBL/GenBank/DDBJ whole genome shotgun (WGS) entry which is preliminary data.</text>
</comment>
<feature type="domain" description="Enolase C-terminal" evidence="2">
    <location>
        <begin position="128"/>
        <end position="324"/>
    </location>
</feature>
<organism evidence="3 4">
    <name type="scientific">Saccharothrix carnea</name>
    <dbReference type="NCBI Taxonomy" id="1280637"/>
    <lineage>
        <taxon>Bacteria</taxon>
        <taxon>Bacillati</taxon>
        <taxon>Actinomycetota</taxon>
        <taxon>Actinomycetes</taxon>
        <taxon>Pseudonocardiales</taxon>
        <taxon>Pseudonocardiaceae</taxon>
        <taxon>Saccharothrix</taxon>
    </lineage>
</organism>
<name>A0A2P8I608_SACCR</name>
<dbReference type="EMBL" id="PYAX01000008">
    <property type="protein sequence ID" value="PSL53898.1"/>
    <property type="molecule type" value="Genomic_DNA"/>
</dbReference>